<evidence type="ECO:0000256" key="6">
    <source>
        <dbReference type="ARBA" id="ARBA00022448"/>
    </source>
</evidence>
<accession>A0AAD5VLT8</accession>
<reference evidence="21" key="1">
    <citation type="submission" date="2022-07" db="EMBL/GenBank/DDBJ databases">
        <title>Genome Sequence of Leucocoprinus birnbaumii.</title>
        <authorList>
            <person name="Buettner E."/>
        </authorList>
    </citation>
    <scope>NUCLEOTIDE SEQUENCE</scope>
    <source>
        <strain evidence="21">VT141</strain>
    </source>
</reference>
<dbReference type="InterPro" id="IPR013083">
    <property type="entry name" value="Znf_RING/FYVE/PHD"/>
</dbReference>
<dbReference type="InterPro" id="IPR018957">
    <property type="entry name" value="Znf_C3HC4_RING-type"/>
</dbReference>
<dbReference type="GO" id="GO:0016562">
    <property type="term" value="P:protein import into peroxisome matrix, receptor recycling"/>
    <property type="evidence" value="ECO:0007669"/>
    <property type="project" value="UniProtKB-ARBA"/>
</dbReference>
<dbReference type="InterPro" id="IPR017907">
    <property type="entry name" value="Znf_RING_CS"/>
</dbReference>
<keyword evidence="6" id="KW-0813">Transport</keyword>
<dbReference type="Proteomes" id="UP001213000">
    <property type="component" value="Unassembled WGS sequence"/>
</dbReference>
<dbReference type="GO" id="GO:0016567">
    <property type="term" value="P:protein ubiquitination"/>
    <property type="evidence" value="ECO:0007669"/>
    <property type="project" value="UniProtKB-ARBA"/>
</dbReference>
<gene>
    <name evidence="21" type="ORF">NP233_g8733</name>
</gene>
<evidence type="ECO:0000256" key="16">
    <source>
        <dbReference type="ARBA" id="ARBA00023136"/>
    </source>
</evidence>
<dbReference type="CDD" id="cd16527">
    <property type="entry name" value="RING-HC_PEX10"/>
    <property type="match status" value="1"/>
</dbReference>
<keyword evidence="16" id="KW-0472">Membrane</keyword>
<dbReference type="GO" id="GO:0005778">
    <property type="term" value="C:peroxisomal membrane"/>
    <property type="evidence" value="ECO:0007669"/>
    <property type="project" value="UniProtKB-SubCell"/>
</dbReference>
<organism evidence="21 22">
    <name type="scientific">Leucocoprinus birnbaumii</name>
    <dbReference type="NCBI Taxonomy" id="56174"/>
    <lineage>
        <taxon>Eukaryota</taxon>
        <taxon>Fungi</taxon>
        <taxon>Dikarya</taxon>
        <taxon>Basidiomycota</taxon>
        <taxon>Agaricomycotina</taxon>
        <taxon>Agaricomycetes</taxon>
        <taxon>Agaricomycetidae</taxon>
        <taxon>Agaricales</taxon>
        <taxon>Agaricineae</taxon>
        <taxon>Agaricaceae</taxon>
        <taxon>Leucocoprinus</taxon>
    </lineage>
</organism>
<evidence type="ECO:0000256" key="4">
    <source>
        <dbReference type="ARBA" id="ARBA00008704"/>
    </source>
</evidence>
<keyword evidence="15" id="KW-1133">Transmembrane helix</keyword>
<evidence type="ECO:0000259" key="20">
    <source>
        <dbReference type="PROSITE" id="PS50089"/>
    </source>
</evidence>
<evidence type="ECO:0000256" key="8">
    <source>
        <dbReference type="ARBA" id="ARBA00022679"/>
    </source>
</evidence>
<dbReference type="PROSITE" id="PS00518">
    <property type="entry name" value="ZF_RING_1"/>
    <property type="match status" value="1"/>
</dbReference>
<evidence type="ECO:0000256" key="9">
    <source>
        <dbReference type="ARBA" id="ARBA00022692"/>
    </source>
</evidence>
<comment type="caution">
    <text evidence="21">The sequence shown here is derived from an EMBL/GenBank/DDBJ whole genome shotgun (WGS) entry which is preliminary data.</text>
</comment>
<dbReference type="SMART" id="SM00184">
    <property type="entry name" value="RING"/>
    <property type="match status" value="1"/>
</dbReference>
<dbReference type="InterPro" id="IPR006845">
    <property type="entry name" value="Pex_N"/>
</dbReference>
<dbReference type="InterPro" id="IPR001841">
    <property type="entry name" value="Znf_RING"/>
</dbReference>
<keyword evidence="9" id="KW-0812">Transmembrane</keyword>
<dbReference type="PANTHER" id="PTHR23350">
    <property type="entry name" value="PEROXISOME ASSEMBLY PROTEIN 10"/>
    <property type="match status" value="1"/>
</dbReference>
<comment type="pathway">
    <text evidence="3">Protein modification; protein ubiquitination.</text>
</comment>
<evidence type="ECO:0000256" key="19">
    <source>
        <dbReference type="PROSITE-ProRule" id="PRU00175"/>
    </source>
</evidence>
<sequence>MAGPPSFPRAQQAQIIRANQRDIYHVSSLRDQTDNVLRSWLGTRWLTRWEKEVDLLTKLLYFGITSGRGNQSLGEEYTDIWQYSSFTSRTPPSIRIRGLLIFLSTFPSYFLAKWAASPGLSTRHPRFASFMKTLPSLINVSTEVNLAIFYLRGSYYDLSRRLLGVQHVRHIFSQVPFNKLINFKLSSIPENPHIRPPSYSLLGVLIGIRLLHRFVSYIQSRREEISLSTEKGKQRDHHEGSTTELFLDEQSVLDLLDLDLADEPAKPAEEDERTILDVASIPDAVRAGRNCTLCLEERTDSCSTECGHLFCWNCIVGWGREKASLPAIAPLSLMKFLLGGVSAMSPVAEPRSTLTNIQFIESVRFT</sequence>
<comment type="subcellular location">
    <subcellularLocation>
        <location evidence="2">Peroxisome membrane</location>
        <topology evidence="2">Multi-pass membrane protein</topology>
    </subcellularLocation>
</comment>
<evidence type="ECO:0000256" key="17">
    <source>
        <dbReference type="ARBA" id="ARBA00023140"/>
    </source>
</evidence>
<dbReference type="Pfam" id="PF00097">
    <property type="entry name" value="zf-C3HC4"/>
    <property type="match status" value="1"/>
</dbReference>
<keyword evidence="8" id="KW-0808">Transferase</keyword>
<keyword evidence="12" id="KW-0833">Ubl conjugation pathway</keyword>
<dbReference type="SUPFAM" id="SSF57850">
    <property type="entry name" value="RING/U-box"/>
    <property type="match status" value="1"/>
</dbReference>
<keyword evidence="22" id="KW-1185">Reference proteome</keyword>
<dbReference type="PROSITE" id="PS50089">
    <property type="entry name" value="ZF_RING_2"/>
    <property type="match status" value="1"/>
</dbReference>
<evidence type="ECO:0000256" key="13">
    <source>
        <dbReference type="ARBA" id="ARBA00022833"/>
    </source>
</evidence>
<dbReference type="GO" id="GO:0008270">
    <property type="term" value="F:zinc ion binding"/>
    <property type="evidence" value="ECO:0007669"/>
    <property type="project" value="UniProtKB-KW"/>
</dbReference>
<comment type="similarity">
    <text evidence="4">Belongs to the pex2/pex10/pex12 family.</text>
</comment>
<name>A0AAD5VLT8_9AGAR</name>
<dbReference type="EMBL" id="JANIEX010000725">
    <property type="protein sequence ID" value="KAJ3563763.1"/>
    <property type="molecule type" value="Genomic_DNA"/>
</dbReference>
<evidence type="ECO:0000256" key="18">
    <source>
        <dbReference type="ARBA" id="ARBA00041230"/>
    </source>
</evidence>
<evidence type="ECO:0000256" key="10">
    <source>
        <dbReference type="ARBA" id="ARBA00022723"/>
    </source>
</evidence>
<dbReference type="AlphaFoldDB" id="A0AAD5VLT8"/>
<keyword evidence="7" id="KW-0962">Peroxisome biogenesis</keyword>
<evidence type="ECO:0000256" key="14">
    <source>
        <dbReference type="ARBA" id="ARBA00022927"/>
    </source>
</evidence>
<keyword evidence="13" id="KW-0862">Zinc</keyword>
<comment type="catalytic activity">
    <reaction evidence="1">
        <text>S-ubiquitinyl-[E2 ubiquitin-conjugating enzyme]-L-cysteine + [acceptor protein]-L-lysine = [E2 ubiquitin-conjugating enzyme]-L-cysteine + N(6)-ubiquitinyl-[acceptor protein]-L-lysine.</text>
        <dbReference type="EC" id="2.3.2.27"/>
    </reaction>
</comment>
<evidence type="ECO:0000313" key="22">
    <source>
        <dbReference type="Proteomes" id="UP001213000"/>
    </source>
</evidence>
<dbReference type="GO" id="GO:0061630">
    <property type="term" value="F:ubiquitin protein ligase activity"/>
    <property type="evidence" value="ECO:0007669"/>
    <property type="project" value="UniProtKB-EC"/>
</dbReference>
<evidence type="ECO:0000256" key="2">
    <source>
        <dbReference type="ARBA" id="ARBA00004585"/>
    </source>
</evidence>
<feature type="domain" description="RING-type" evidence="20">
    <location>
        <begin position="291"/>
        <end position="326"/>
    </location>
</feature>
<dbReference type="EC" id="2.3.2.27" evidence="5"/>
<evidence type="ECO:0000256" key="7">
    <source>
        <dbReference type="ARBA" id="ARBA00022593"/>
    </source>
</evidence>
<dbReference type="InterPro" id="IPR025654">
    <property type="entry name" value="PEX2/10"/>
</dbReference>
<keyword evidence="10" id="KW-0479">Metal-binding</keyword>
<keyword evidence="14" id="KW-0653">Protein transport</keyword>
<dbReference type="PANTHER" id="PTHR23350:SF0">
    <property type="entry name" value="PEROXISOME BIOGENESIS FACTOR 10"/>
    <property type="match status" value="1"/>
</dbReference>
<keyword evidence="17" id="KW-0576">Peroxisome</keyword>
<protein>
    <recommendedName>
        <fullName evidence="5">RING-type E3 ubiquitin transferase</fullName>
        <ecNumber evidence="5">2.3.2.27</ecNumber>
    </recommendedName>
    <alternativeName>
        <fullName evidence="18">Peroxin-10</fullName>
    </alternativeName>
</protein>
<dbReference type="Gene3D" id="3.30.40.10">
    <property type="entry name" value="Zinc/RING finger domain, C3HC4 (zinc finger)"/>
    <property type="match status" value="1"/>
</dbReference>
<evidence type="ECO:0000256" key="15">
    <source>
        <dbReference type="ARBA" id="ARBA00022989"/>
    </source>
</evidence>
<evidence type="ECO:0000256" key="5">
    <source>
        <dbReference type="ARBA" id="ARBA00012483"/>
    </source>
</evidence>
<proteinExistence type="inferred from homology"/>
<evidence type="ECO:0000256" key="1">
    <source>
        <dbReference type="ARBA" id="ARBA00000900"/>
    </source>
</evidence>
<evidence type="ECO:0000256" key="12">
    <source>
        <dbReference type="ARBA" id="ARBA00022786"/>
    </source>
</evidence>
<evidence type="ECO:0000256" key="3">
    <source>
        <dbReference type="ARBA" id="ARBA00004906"/>
    </source>
</evidence>
<evidence type="ECO:0000256" key="11">
    <source>
        <dbReference type="ARBA" id="ARBA00022771"/>
    </source>
</evidence>
<evidence type="ECO:0000313" key="21">
    <source>
        <dbReference type="EMBL" id="KAJ3563763.1"/>
    </source>
</evidence>
<dbReference type="Pfam" id="PF04757">
    <property type="entry name" value="Pex2_Pex12"/>
    <property type="match status" value="1"/>
</dbReference>
<keyword evidence="11 19" id="KW-0863">Zinc-finger</keyword>